<sequence length="404" mass="46484">MLSQFSVKNFKSIKNEVTLDMQATSNSEHPEHLIMVNKEKYLPLSVIYGPNGAGKSNVIEAIVAFLSKIGIPIRAILQDGESNQTHVKAKPFKLSEDTLNSPTEFEIYFTTLDSEYRYNLHVKEEDVVFESLDRKKFSTNRISHLFERKNKEIKLFGEFSKLKISEDISSTLPLLSYLAITYKENKIVQELIRWLLSNITLLNFGNPIQEMMIRIPKDEKIKNTFLKLLNNLNIDIADYRVEEQNGKIKEIYTKHIVNGYENELTLREESQGTGKLFSLLPYIINSLEVGQTLIIDELDAKLHPKILEYIINLFSNPEINKKGAQLIFTSHDLYTMNSSVFRRDEIWFVAKGKDQGSILYSLAEFKQGGKSIRKDASYDKDYVLGKYGADPYLERILDWDGLNG</sequence>
<keyword evidence="2" id="KW-0067">ATP-binding</keyword>
<dbReference type="InterPro" id="IPR003959">
    <property type="entry name" value="ATPase_AAA_core"/>
</dbReference>
<keyword evidence="2" id="KW-0547">Nucleotide-binding</keyword>
<evidence type="ECO:0000313" key="3">
    <source>
        <dbReference type="Proteomes" id="UP001220658"/>
    </source>
</evidence>
<gene>
    <name evidence="2" type="ORF">POG00_11520</name>
</gene>
<organism evidence="2 3">
    <name type="scientific">Faecalitalea cylindroides</name>
    <dbReference type="NCBI Taxonomy" id="39483"/>
    <lineage>
        <taxon>Bacteria</taxon>
        <taxon>Bacillati</taxon>
        <taxon>Bacillota</taxon>
        <taxon>Erysipelotrichia</taxon>
        <taxon>Erysipelotrichales</taxon>
        <taxon>Erysipelotrichaceae</taxon>
        <taxon>Faecalitalea</taxon>
    </lineage>
</organism>
<evidence type="ECO:0000259" key="1">
    <source>
        <dbReference type="Pfam" id="PF13304"/>
    </source>
</evidence>
<proteinExistence type="predicted"/>
<dbReference type="AlphaFoldDB" id="A0AAW6FVZ0"/>
<dbReference type="PANTHER" id="PTHR40396:SF1">
    <property type="entry name" value="ATPASE AAA-TYPE CORE DOMAIN-CONTAINING PROTEIN"/>
    <property type="match status" value="1"/>
</dbReference>
<comment type="caution">
    <text evidence="2">The sequence shown here is derived from an EMBL/GenBank/DDBJ whole genome shotgun (WGS) entry which is preliminary data.</text>
</comment>
<dbReference type="EMBL" id="JAQNCK010000057">
    <property type="protein sequence ID" value="MDC0829323.1"/>
    <property type="molecule type" value="Genomic_DNA"/>
</dbReference>
<dbReference type="PANTHER" id="PTHR40396">
    <property type="entry name" value="ATPASE-LIKE PROTEIN"/>
    <property type="match status" value="1"/>
</dbReference>
<dbReference type="Proteomes" id="UP001220658">
    <property type="component" value="Unassembled WGS sequence"/>
</dbReference>
<dbReference type="InterPro" id="IPR027417">
    <property type="entry name" value="P-loop_NTPase"/>
</dbReference>
<dbReference type="GO" id="GO:0005524">
    <property type="term" value="F:ATP binding"/>
    <property type="evidence" value="ECO:0007669"/>
    <property type="project" value="UniProtKB-KW"/>
</dbReference>
<dbReference type="SUPFAM" id="SSF52540">
    <property type="entry name" value="P-loop containing nucleoside triphosphate hydrolases"/>
    <property type="match status" value="1"/>
</dbReference>
<dbReference type="GO" id="GO:0016887">
    <property type="term" value="F:ATP hydrolysis activity"/>
    <property type="evidence" value="ECO:0007669"/>
    <property type="project" value="InterPro"/>
</dbReference>
<name>A0AAW6FVZ0_9FIRM</name>
<accession>A0AAW6FVZ0</accession>
<dbReference type="Gene3D" id="3.40.50.300">
    <property type="entry name" value="P-loop containing nucleotide triphosphate hydrolases"/>
    <property type="match status" value="1"/>
</dbReference>
<dbReference type="Pfam" id="PF13304">
    <property type="entry name" value="AAA_21"/>
    <property type="match status" value="1"/>
</dbReference>
<reference evidence="2" key="1">
    <citation type="submission" date="2023-01" db="EMBL/GenBank/DDBJ databases">
        <title>Human gut microbiome strain richness.</title>
        <authorList>
            <person name="Chen-Liaw A."/>
        </authorList>
    </citation>
    <scope>NUCLEOTIDE SEQUENCE</scope>
    <source>
        <strain evidence="2">D55st1_G4_D55t1_190419</strain>
    </source>
</reference>
<feature type="domain" description="ATPase AAA-type core" evidence="1">
    <location>
        <begin position="44"/>
        <end position="337"/>
    </location>
</feature>
<evidence type="ECO:0000313" key="2">
    <source>
        <dbReference type="EMBL" id="MDC0829323.1"/>
    </source>
</evidence>
<dbReference type="RefSeq" id="WP_195191806.1">
    <property type="nucleotide sequence ID" value="NZ_JADMUL010000057.1"/>
</dbReference>
<protein>
    <submittedName>
        <fullName evidence="2">ATP-binding protein</fullName>
    </submittedName>
</protein>